<organism evidence="2 3">
    <name type="scientific">Tropicibacter oceani</name>
    <dbReference type="NCBI Taxonomy" id="3058420"/>
    <lineage>
        <taxon>Bacteria</taxon>
        <taxon>Pseudomonadati</taxon>
        <taxon>Pseudomonadota</taxon>
        <taxon>Alphaproteobacteria</taxon>
        <taxon>Rhodobacterales</taxon>
        <taxon>Roseobacteraceae</taxon>
        <taxon>Tropicibacter</taxon>
    </lineage>
</organism>
<protein>
    <submittedName>
        <fullName evidence="2">Uncharacterized protein</fullName>
    </submittedName>
</protein>
<dbReference type="EMBL" id="CP124616">
    <property type="protein sequence ID" value="WGW04272.1"/>
    <property type="molecule type" value="Genomic_DNA"/>
</dbReference>
<dbReference type="Proteomes" id="UP001241605">
    <property type="component" value="Chromosome"/>
</dbReference>
<feature type="region of interest" description="Disordered" evidence="1">
    <location>
        <begin position="20"/>
        <end position="47"/>
    </location>
</feature>
<name>A0ABY8QKC6_9RHOB</name>
<sequence length="139" mass="14935">MGHDKAIHFLPGCQPFDSDPPGAGLAPALGRAPPPGRAIGTPARQGAHGALRRELHDDFAHAKSWPELQGRLLLKGYVLRIAGGGLALHARANGTRLCRISDLGHPYSALIRRIGLPFPGHAHRRIAEYFLGKAVRRSP</sequence>
<evidence type="ECO:0000256" key="1">
    <source>
        <dbReference type="SAM" id="MobiDB-lite"/>
    </source>
</evidence>
<keyword evidence="3" id="KW-1185">Reference proteome</keyword>
<gene>
    <name evidence="2" type="ORF">QF118_01665</name>
</gene>
<feature type="compositionally biased region" description="Low complexity" evidence="1">
    <location>
        <begin position="20"/>
        <end position="44"/>
    </location>
</feature>
<evidence type="ECO:0000313" key="3">
    <source>
        <dbReference type="Proteomes" id="UP001241605"/>
    </source>
</evidence>
<evidence type="ECO:0000313" key="2">
    <source>
        <dbReference type="EMBL" id="WGW04272.1"/>
    </source>
</evidence>
<reference evidence="2 3" key="1">
    <citation type="submission" date="2023-05" db="EMBL/GenBank/DDBJ databases">
        <title>YMD87, complete Genome.</title>
        <authorList>
            <person name="Zhang J."/>
            <person name="Xu X."/>
        </authorList>
    </citation>
    <scope>NUCLEOTIDE SEQUENCE [LARGE SCALE GENOMIC DNA]</scope>
    <source>
        <strain evidence="2 3">YMD87</strain>
    </source>
</reference>
<accession>A0ABY8QKC6</accession>
<proteinExistence type="predicted"/>
<dbReference type="RefSeq" id="WP_282300902.1">
    <property type="nucleotide sequence ID" value="NZ_CP124616.1"/>
</dbReference>